<evidence type="ECO:0000256" key="1">
    <source>
        <dbReference type="ARBA" id="ARBA00004141"/>
    </source>
</evidence>
<comment type="subcellular location">
    <subcellularLocation>
        <location evidence="1 6">Membrane</location>
        <topology evidence="1 6">Multi-pass membrane protein</topology>
    </subcellularLocation>
</comment>
<dbReference type="STRING" id="8496.A0A151NKI1"/>
<dbReference type="PROSITE" id="PS01222">
    <property type="entry name" value="PMP22_2"/>
    <property type="match status" value="1"/>
</dbReference>
<dbReference type="InterPro" id="IPR003934">
    <property type="entry name" value="EMP_3"/>
</dbReference>
<keyword evidence="4 6" id="KW-1133">Transmembrane helix</keyword>
<feature type="transmembrane region" description="Helical" evidence="6">
    <location>
        <begin position="159"/>
        <end position="181"/>
    </location>
</feature>
<dbReference type="Pfam" id="PF00822">
    <property type="entry name" value="PMP22_Claudin"/>
    <property type="match status" value="1"/>
</dbReference>
<dbReference type="PANTHER" id="PTHR10671">
    <property type="entry name" value="EPITHELIAL MEMBRANE PROTEIN-RELATED"/>
    <property type="match status" value="1"/>
</dbReference>
<proteinExistence type="inferred from homology"/>
<keyword evidence="3 6" id="KW-0812">Transmembrane</keyword>
<dbReference type="AlphaFoldDB" id="A0A151NKI1"/>
<comment type="caution">
    <text evidence="6">Lacks conserved residue(s) required for the propagation of feature annotation.</text>
</comment>
<dbReference type="InterPro" id="IPR004031">
    <property type="entry name" value="PMP22/EMP/MP20/Claudin"/>
</dbReference>
<dbReference type="InterPro" id="IPR004032">
    <property type="entry name" value="PMP22_EMP_MP20"/>
</dbReference>
<dbReference type="eggNOG" id="ENOG502RZP6">
    <property type="taxonomic scope" value="Eukaryota"/>
</dbReference>
<sequence>MFQPPSQQTQDILIWPLPPGAAARGVGGVTIYSGTDAETGEGRREGATQPASQRSAQTCPGIIMSFLLFGVTALHILILVLLFVATLDKSWWVLPDEESVNLWYDCLYYNTTQTWVCSSVSNSEWLVAVQALMVLALLFSSFSFILFMCQLYTMERGGLFYATGIFQIFACLSVFTAAMIYTVHVSEFHQKRAPGKHHQRPATWQGGAC</sequence>
<protein>
    <submittedName>
        <fullName evidence="7">Epithelial membrane protein 3</fullName>
    </submittedName>
</protein>
<evidence type="ECO:0000256" key="4">
    <source>
        <dbReference type="ARBA" id="ARBA00022989"/>
    </source>
</evidence>
<evidence type="ECO:0000256" key="5">
    <source>
        <dbReference type="ARBA" id="ARBA00023136"/>
    </source>
</evidence>
<gene>
    <name evidence="7" type="primary">EMP3</name>
    <name evidence="7" type="ORF">Y1Q_0018235</name>
</gene>
<evidence type="ECO:0000256" key="3">
    <source>
        <dbReference type="ARBA" id="ARBA00022692"/>
    </source>
</evidence>
<keyword evidence="5 6" id="KW-0472">Membrane</keyword>
<organism evidence="7 8">
    <name type="scientific">Alligator mississippiensis</name>
    <name type="common">American alligator</name>
    <dbReference type="NCBI Taxonomy" id="8496"/>
    <lineage>
        <taxon>Eukaryota</taxon>
        <taxon>Metazoa</taxon>
        <taxon>Chordata</taxon>
        <taxon>Craniata</taxon>
        <taxon>Vertebrata</taxon>
        <taxon>Euteleostomi</taxon>
        <taxon>Archelosauria</taxon>
        <taxon>Archosauria</taxon>
        <taxon>Crocodylia</taxon>
        <taxon>Alligatoridae</taxon>
        <taxon>Alligatorinae</taxon>
        <taxon>Alligator</taxon>
    </lineage>
</organism>
<keyword evidence="8" id="KW-1185">Reference proteome</keyword>
<evidence type="ECO:0000256" key="6">
    <source>
        <dbReference type="RuleBase" id="RU363088"/>
    </source>
</evidence>
<feature type="transmembrane region" description="Helical" evidence="6">
    <location>
        <begin position="125"/>
        <end position="147"/>
    </location>
</feature>
<evidence type="ECO:0000313" key="7">
    <source>
        <dbReference type="EMBL" id="KYO37189.1"/>
    </source>
</evidence>
<evidence type="ECO:0000256" key="2">
    <source>
        <dbReference type="ARBA" id="ARBA00006864"/>
    </source>
</evidence>
<dbReference type="Proteomes" id="UP000050525">
    <property type="component" value="Unassembled WGS sequence"/>
</dbReference>
<dbReference type="PANTHER" id="PTHR10671:SF8">
    <property type="entry name" value="EPITHELIAL MEMBRANE PROTEIN 3"/>
    <property type="match status" value="1"/>
</dbReference>
<dbReference type="EMBL" id="AKHW03002798">
    <property type="protein sequence ID" value="KYO37189.1"/>
    <property type="molecule type" value="Genomic_DNA"/>
</dbReference>
<dbReference type="GO" id="GO:0005886">
    <property type="term" value="C:plasma membrane"/>
    <property type="evidence" value="ECO:0007669"/>
    <property type="project" value="TreeGrafter"/>
</dbReference>
<dbReference type="Gene3D" id="1.20.140.150">
    <property type="match status" value="1"/>
</dbReference>
<dbReference type="PRINTS" id="PR01453">
    <property type="entry name" value="EPMEMFAMILY"/>
</dbReference>
<reference evidence="7 8" key="1">
    <citation type="journal article" date="2012" name="Genome Biol.">
        <title>Sequencing three crocodilian genomes to illuminate the evolution of archosaurs and amniotes.</title>
        <authorList>
            <person name="St John J.A."/>
            <person name="Braun E.L."/>
            <person name="Isberg S.R."/>
            <person name="Miles L.G."/>
            <person name="Chong A.Y."/>
            <person name="Gongora J."/>
            <person name="Dalzell P."/>
            <person name="Moran C."/>
            <person name="Bed'hom B."/>
            <person name="Abzhanov A."/>
            <person name="Burgess S.C."/>
            <person name="Cooksey A.M."/>
            <person name="Castoe T.A."/>
            <person name="Crawford N.G."/>
            <person name="Densmore L.D."/>
            <person name="Drew J.C."/>
            <person name="Edwards S.V."/>
            <person name="Faircloth B.C."/>
            <person name="Fujita M.K."/>
            <person name="Greenwold M.J."/>
            <person name="Hoffmann F.G."/>
            <person name="Howard J.M."/>
            <person name="Iguchi T."/>
            <person name="Janes D.E."/>
            <person name="Khan S.Y."/>
            <person name="Kohno S."/>
            <person name="de Koning A.J."/>
            <person name="Lance S.L."/>
            <person name="McCarthy F.M."/>
            <person name="McCormack J.E."/>
            <person name="Merchant M.E."/>
            <person name="Peterson D.G."/>
            <person name="Pollock D.D."/>
            <person name="Pourmand N."/>
            <person name="Raney B.J."/>
            <person name="Roessler K.A."/>
            <person name="Sanford J.R."/>
            <person name="Sawyer R.H."/>
            <person name="Schmidt C.J."/>
            <person name="Triplett E.W."/>
            <person name="Tuberville T.D."/>
            <person name="Venegas-Anaya M."/>
            <person name="Howard J.T."/>
            <person name="Jarvis E.D."/>
            <person name="Guillette L.J.Jr."/>
            <person name="Glenn T.C."/>
            <person name="Green R.E."/>
            <person name="Ray D.A."/>
        </authorList>
    </citation>
    <scope>NUCLEOTIDE SEQUENCE [LARGE SCALE GENOMIC DNA]</scope>
    <source>
        <strain evidence="7">KSC_2009_1</strain>
    </source>
</reference>
<feature type="transmembrane region" description="Helical" evidence="6">
    <location>
        <begin position="62"/>
        <end position="85"/>
    </location>
</feature>
<comment type="similarity">
    <text evidence="2 6">Belongs to the PMP-22/EMP/MP20 family.</text>
</comment>
<dbReference type="InterPro" id="IPR050579">
    <property type="entry name" value="PMP-22/EMP/MP20-like"/>
</dbReference>
<evidence type="ECO:0000313" key="8">
    <source>
        <dbReference type="Proteomes" id="UP000050525"/>
    </source>
</evidence>
<comment type="caution">
    <text evidence="7">The sequence shown here is derived from an EMBL/GenBank/DDBJ whole genome shotgun (WGS) entry which is preliminary data.</text>
</comment>
<name>A0A151NKI1_ALLMI</name>
<dbReference type="PROSITE" id="PS01221">
    <property type="entry name" value="PMP22_1"/>
    <property type="match status" value="1"/>
</dbReference>
<accession>A0A151NKI1</accession>
<dbReference type="PRINTS" id="PR01456">
    <property type="entry name" value="EPMEMPROT3"/>
</dbReference>